<feature type="compositionally biased region" description="Basic and acidic residues" evidence="1">
    <location>
        <begin position="31"/>
        <end position="45"/>
    </location>
</feature>
<keyword evidence="4" id="KW-1185">Reference proteome</keyword>
<accession>A0A7G9SDL1</accession>
<organism evidence="3 4">
    <name type="scientific">Sphingomonas rhizophila</name>
    <dbReference type="NCBI Taxonomy" id="2071607"/>
    <lineage>
        <taxon>Bacteria</taxon>
        <taxon>Pseudomonadati</taxon>
        <taxon>Pseudomonadota</taxon>
        <taxon>Alphaproteobacteria</taxon>
        <taxon>Sphingomonadales</taxon>
        <taxon>Sphingomonadaceae</taxon>
        <taxon>Sphingomonas</taxon>
    </lineage>
</organism>
<evidence type="ECO:0000313" key="3">
    <source>
        <dbReference type="EMBL" id="QNN65936.1"/>
    </source>
</evidence>
<protein>
    <submittedName>
        <fullName evidence="3">Uncharacterized protein</fullName>
    </submittedName>
</protein>
<dbReference type="Proteomes" id="UP000515955">
    <property type="component" value="Chromosome"/>
</dbReference>
<evidence type="ECO:0000256" key="1">
    <source>
        <dbReference type="SAM" id="MobiDB-lite"/>
    </source>
</evidence>
<sequence>MNPLEMVVIIVAIVTIGNIIRVKQMAKYGLRDDRGSRRSRHRDEIGGFGSEDYDRDDTAETVRLREEVRMLKERIHTLERITVDKENSLSRQIDDLRNQ</sequence>
<dbReference type="AlphaFoldDB" id="A0A7G9SDL1"/>
<keyword evidence="2" id="KW-0812">Transmembrane</keyword>
<evidence type="ECO:0000313" key="4">
    <source>
        <dbReference type="Proteomes" id="UP000515955"/>
    </source>
</evidence>
<feature type="region of interest" description="Disordered" evidence="1">
    <location>
        <begin position="31"/>
        <end position="56"/>
    </location>
</feature>
<keyword evidence="2" id="KW-0472">Membrane</keyword>
<dbReference type="KEGG" id="srhi:H9L12_05295"/>
<keyword evidence="2" id="KW-1133">Transmembrane helix</keyword>
<dbReference type="EMBL" id="CP060717">
    <property type="protein sequence ID" value="QNN65936.1"/>
    <property type="molecule type" value="Genomic_DNA"/>
</dbReference>
<gene>
    <name evidence="3" type="ORF">H9L12_05295</name>
</gene>
<dbReference type="RefSeq" id="WP_187542921.1">
    <property type="nucleotide sequence ID" value="NZ_CP060717.1"/>
</dbReference>
<evidence type="ECO:0000256" key="2">
    <source>
        <dbReference type="SAM" id="Phobius"/>
    </source>
</evidence>
<reference evidence="3 4" key="1">
    <citation type="submission" date="2020-08" db="EMBL/GenBank/DDBJ databases">
        <title>Genome sequence of Sphingomonas rhizophila KACC 19189T.</title>
        <authorList>
            <person name="Hyun D.-W."/>
            <person name="Bae J.-W."/>
        </authorList>
    </citation>
    <scope>NUCLEOTIDE SEQUENCE [LARGE SCALE GENOMIC DNA]</scope>
    <source>
        <strain evidence="3 4">KACC 19189</strain>
    </source>
</reference>
<proteinExistence type="predicted"/>
<feature type="transmembrane region" description="Helical" evidence="2">
    <location>
        <begin position="6"/>
        <end position="22"/>
    </location>
</feature>
<name>A0A7G9SDL1_9SPHN</name>